<evidence type="ECO:0000256" key="6">
    <source>
        <dbReference type="ARBA" id="ARBA00022692"/>
    </source>
</evidence>
<dbReference type="GO" id="GO:0009522">
    <property type="term" value="C:photosystem I"/>
    <property type="evidence" value="ECO:0007669"/>
    <property type="project" value="UniProtKB-KW"/>
</dbReference>
<evidence type="ECO:0000256" key="2">
    <source>
        <dbReference type="ARBA" id="ARBA00004581"/>
    </source>
</evidence>
<feature type="region of interest" description="Disordered" evidence="11">
    <location>
        <begin position="1"/>
        <end position="20"/>
    </location>
</feature>
<keyword evidence="14" id="KW-1185">Reference proteome</keyword>
<evidence type="ECO:0000256" key="3">
    <source>
        <dbReference type="ARBA" id="ARBA00005252"/>
    </source>
</evidence>
<keyword evidence="8 12" id="KW-1133">Transmembrane helix</keyword>
<dbReference type="InterPro" id="IPR001302">
    <property type="entry name" value="PSI_PsaI"/>
</dbReference>
<dbReference type="AlphaFoldDB" id="A0A250XC63"/>
<evidence type="ECO:0000256" key="4">
    <source>
        <dbReference type="ARBA" id="ARBA00019929"/>
    </source>
</evidence>
<dbReference type="PANTHER" id="PTHR35775:SF2">
    <property type="entry name" value="PHOTOSYSTEM I REACTION CENTER SUBUNIT VIII"/>
    <property type="match status" value="1"/>
</dbReference>
<protein>
    <recommendedName>
        <fullName evidence="4">Photosystem I reaction center subunit VIII</fullName>
    </recommendedName>
</protein>
<name>A0A250XC63_9CHLO</name>
<evidence type="ECO:0000256" key="9">
    <source>
        <dbReference type="ARBA" id="ARBA00023078"/>
    </source>
</evidence>
<evidence type="ECO:0000313" key="14">
    <source>
        <dbReference type="Proteomes" id="UP000232323"/>
    </source>
</evidence>
<feature type="transmembrane region" description="Helical" evidence="12">
    <location>
        <begin position="79"/>
        <end position="101"/>
    </location>
</feature>
<dbReference type="PANTHER" id="PTHR35775">
    <property type="match status" value="1"/>
</dbReference>
<comment type="subcellular location">
    <subcellularLocation>
        <location evidence="2">Plastid</location>
        <location evidence="2">Chloroplast thylakoid membrane</location>
        <topology evidence="2">Single-pass membrane protein</topology>
    </subcellularLocation>
</comment>
<keyword evidence="5" id="KW-0602">Photosynthesis</keyword>
<comment type="similarity">
    <text evidence="3">Belongs to the PsaI family.</text>
</comment>
<dbReference type="HAMAP" id="MF_00431">
    <property type="entry name" value="PSI_PsaI"/>
    <property type="match status" value="1"/>
</dbReference>
<comment type="caution">
    <text evidence="13">The sequence shown here is derived from an EMBL/GenBank/DDBJ whole genome shotgun (WGS) entry which is preliminary data.</text>
</comment>
<evidence type="ECO:0000313" key="13">
    <source>
        <dbReference type="EMBL" id="GAX80462.1"/>
    </source>
</evidence>
<evidence type="ECO:0000256" key="8">
    <source>
        <dbReference type="ARBA" id="ARBA00022989"/>
    </source>
</evidence>
<dbReference type="Pfam" id="PF00796">
    <property type="entry name" value="PSI_8"/>
    <property type="match status" value="1"/>
</dbReference>
<sequence length="108" mass="11023">MAVTMRSASSKATVARRVQRSSAVRPVAALNAHKTAASLAVISSVAAAVAAPAEASNIVSTLASASEGWPFVPPEWAPSVLVPLTGLVIPAVAMASLFVYIQKEAPQK</sequence>
<feature type="compositionally biased region" description="Polar residues" evidence="11">
    <location>
        <begin position="1"/>
        <end position="12"/>
    </location>
</feature>
<keyword evidence="9" id="KW-0793">Thylakoid</keyword>
<accession>A0A250XC63</accession>
<evidence type="ECO:0000256" key="10">
    <source>
        <dbReference type="ARBA" id="ARBA00023136"/>
    </source>
</evidence>
<organism evidence="13 14">
    <name type="scientific">Chlamydomonas eustigma</name>
    <dbReference type="NCBI Taxonomy" id="1157962"/>
    <lineage>
        <taxon>Eukaryota</taxon>
        <taxon>Viridiplantae</taxon>
        <taxon>Chlorophyta</taxon>
        <taxon>core chlorophytes</taxon>
        <taxon>Chlorophyceae</taxon>
        <taxon>CS clade</taxon>
        <taxon>Chlamydomonadales</taxon>
        <taxon>Chlamydomonadaceae</taxon>
        <taxon>Chlamydomonas</taxon>
    </lineage>
</organism>
<dbReference type="Proteomes" id="UP000232323">
    <property type="component" value="Unassembled WGS sequence"/>
</dbReference>
<keyword evidence="6 12" id="KW-0812">Transmembrane</keyword>
<dbReference type="EMBL" id="BEGY01000052">
    <property type="protein sequence ID" value="GAX80462.1"/>
    <property type="molecule type" value="Genomic_DNA"/>
</dbReference>
<evidence type="ECO:0000256" key="11">
    <source>
        <dbReference type="SAM" id="MobiDB-lite"/>
    </source>
</evidence>
<proteinExistence type="inferred from homology"/>
<gene>
    <name evidence="13" type="ORF">CEUSTIGMA_g7901.t1</name>
</gene>
<keyword evidence="10 12" id="KW-0472">Membrane</keyword>
<reference evidence="13 14" key="1">
    <citation type="submission" date="2017-08" db="EMBL/GenBank/DDBJ databases">
        <title>Acidophilic green algal genome provides insights into adaptation to an acidic environment.</title>
        <authorList>
            <person name="Hirooka S."/>
            <person name="Hirose Y."/>
            <person name="Kanesaki Y."/>
            <person name="Higuchi S."/>
            <person name="Fujiwara T."/>
            <person name="Onuma R."/>
            <person name="Era A."/>
            <person name="Ohbayashi R."/>
            <person name="Uzuka A."/>
            <person name="Nozaki H."/>
            <person name="Yoshikawa H."/>
            <person name="Miyagishima S.Y."/>
        </authorList>
    </citation>
    <scope>NUCLEOTIDE SEQUENCE [LARGE SCALE GENOMIC DNA]</scope>
    <source>
        <strain evidence="13 14">NIES-2499</strain>
    </source>
</reference>
<evidence type="ECO:0000256" key="12">
    <source>
        <dbReference type="SAM" id="Phobius"/>
    </source>
</evidence>
<dbReference type="InterPro" id="IPR036357">
    <property type="entry name" value="PSI_PsaI_sf"/>
</dbReference>
<dbReference type="GO" id="GO:0015979">
    <property type="term" value="P:photosynthesis"/>
    <property type="evidence" value="ECO:0007669"/>
    <property type="project" value="UniProtKB-KW"/>
</dbReference>
<dbReference type="GO" id="GO:0009535">
    <property type="term" value="C:chloroplast thylakoid membrane"/>
    <property type="evidence" value="ECO:0007669"/>
    <property type="project" value="UniProtKB-SubCell"/>
</dbReference>
<dbReference type="NCBIfam" id="TIGR03052">
    <property type="entry name" value="PS_I_psaI"/>
    <property type="match status" value="1"/>
</dbReference>
<keyword evidence="7" id="KW-0603">Photosystem I</keyword>
<dbReference type="SUPFAM" id="SSF81540">
    <property type="entry name" value="Subunit VIII of photosystem I reaction centre, PsaI"/>
    <property type="match status" value="1"/>
</dbReference>
<evidence type="ECO:0000256" key="5">
    <source>
        <dbReference type="ARBA" id="ARBA00022531"/>
    </source>
</evidence>
<evidence type="ECO:0000256" key="1">
    <source>
        <dbReference type="ARBA" id="ARBA00003541"/>
    </source>
</evidence>
<comment type="function">
    <text evidence="1">May help in the organization of the PsaL subunit.</text>
</comment>
<evidence type="ECO:0000256" key="7">
    <source>
        <dbReference type="ARBA" id="ARBA00022836"/>
    </source>
</evidence>
<dbReference type="OrthoDB" id="543158at2759"/>
<dbReference type="STRING" id="1157962.A0A250XC63"/>